<protein>
    <submittedName>
        <fullName evidence="1">Uncharacterized protein</fullName>
    </submittedName>
</protein>
<evidence type="ECO:0000313" key="2">
    <source>
        <dbReference type="Proteomes" id="UP001056120"/>
    </source>
</evidence>
<evidence type="ECO:0000313" key="1">
    <source>
        <dbReference type="EMBL" id="KAI3683386.1"/>
    </source>
</evidence>
<accession>A0ACB8YD98</accession>
<dbReference type="Proteomes" id="UP001056120">
    <property type="component" value="Linkage Group LG28"/>
</dbReference>
<keyword evidence="2" id="KW-1185">Reference proteome</keyword>
<sequence>MYPEDPTELLKCTVIAEIRNIRAKSRDSGNQSANNHGFEVRPRPKHVTRFHEEDDDAKARFQSHICQTHTHKTPQPRASKP</sequence>
<proteinExistence type="predicted"/>
<organism evidence="1 2">
    <name type="scientific">Smallanthus sonchifolius</name>
    <dbReference type="NCBI Taxonomy" id="185202"/>
    <lineage>
        <taxon>Eukaryota</taxon>
        <taxon>Viridiplantae</taxon>
        <taxon>Streptophyta</taxon>
        <taxon>Embryophyta</taxon>
        <taxon>Tracheophyta</taxon>
        <taxon>Spermatophyta</taxon>
        <taxon>Magnoliopsida</taxon>
        <taxon>eudicotyledons</taxon>
        <taxon>Gunneridae</taxon>
        <taxon>Pentapetalae</taxon>
        <taxon>asterids</taxon>
        <taxon>campanulids</taxon>
        <taxon>Asterales</taxon>
        <taxon>Asteraceae</taxon>
        <taxon>Asteroideae</taxon>
        <taxon>Heliantheae alliance</taxon>
        <taxon>Millerieae</taxon>
        <taxon>Smallanthus</taxon>
    </lineage>
</organism>
<dbReference type="EMBL" id="CM042045">
    <property type="protein sequence ID" value="KAI3683386.1"/>
    <property type="molecule type" value="Genomic_DNA"/>
</dbReference>
<reference evidence="1 2" key="2">
    <citation type="journal article" date="2022" name="Mol. Ecol. Resour.">
        <title>The genomes of chicory, endive, great burdock and yacon provide insights into Asteraceae paleo-polyploidization history and plant inulin production.</title>
        <authorList>
            <person name="Fan W."/>
            <person name="Wang S."/>
            <person name="Wang H."/>
            <person name="Wang A."/>
            <person name="Jiang F."/>
            <person name="Liu H."/>
            <person name="Zhao H."/>
            <person name="Xu D."/>
            <person name="Zhang Y."/>
        </authorList>
    </citation>
    <scope>NUCLEOTIDE SEQUENCE [LARGE SCALE GENOMIC DNA]</scope>
    <source>
        <strain evidence="2">cv. Yunnan</strain>
        <tissue evidence="1">Leaves</tissue>
    </source>
</reference>
<comment type="caution">
    <text evidence="1">The sequence shown here is derived from an EMBL/GenBank/DDBJ whole genome shotgun (WGS) entry which is preliminary data.</text>
</comment>
<reference evidence="2" key="1">
    <citation type="journal article" date="2022" name="Mol. Ecol. Resour.">
        <title>The genomes of chicory, endive, great burdock and yacon provide insights into Asteraceae palaeo-polyploidization history and plant inulin production.</title>
        <authorList>
            <person name="Fan W."/>
            <person name="Wang S."/>
            <person name="Wang H."/>
            <person name="Wang A."/>
            <person name="Jiang F."/>
            <person name="Liu H."/>
            <person name="Zhao H."/>
            <person name="Xu D."/>
            <person name="Zhang Y."/>
        </authorList>
    </citation>
    <scope>NUCLEOTIDE SEQUENCE [LARGE SCALE GENOMIC DNA]</scope>
    <source>
        <strain evidence="2">cv. Yunnan</strain>
    </source>
</reference>
<gene>
    <name evidence="1" type="ORF">L1987_83889</name>
</gene>
<name>A0ACB8YD98_9ASTR</name>